<sequence>MDKGCCIPALVDVAENGSEKGKASALELLRLLRDIEQECFESDIATISQDANNCPKGKKSHKTLFGVKSLRFSKSI</sequence>
<evidence type="ECO:0000313" key="2">
    <source>
        <dbReference type="Proteomes" id="UP000026915"/>
    </source>
</evidence>
<dbReference type="AlphaFoldDB" id="A0A061EN78"/>
<dbReference type="Proteomes" id="UP000026915">
    <property type="component" value="Chromosome 4"/>
</dbReference>
<keyword evidence="2" id="KW-1185">Reference proteome</keyword>
<accession>A0A061EN78</accession>
<evidence type="ECO:0000313" key="1">
    <source>
        <dbReference type="EMBL" id="EOY03764.1"/>
    </source>
</evidence>
<reference evidence="1 2" key="1">
    <citation type="journal article" date="2013" name="Genome Biol.">
        <title>The genome sequence of the most widely cultivated cacao type and its use to identify candidate genes regulating pod color.</title>
        <authorList>
            <person name="Motamayor J.C."/>
            <person name="Mockaitis K."/>
            <person name="Schmutz J."/>
            <person name="Haiminen N."/>
            <person name="Iii D.L."/>
            <person name="Cornejo O."/>
            <person name="Findley S.D."/>
            <person name="Zheng P."/>
            <person name="Utro F."/>
            <person name="Royaert S."/>
            <person name="Saski C."/>
            <person name="Jenkins J."/>
            <person name="Podicheti R."/>
            <person name="Zhao M."/>
            <person name="Scheffler B.E."/>
            <person name="Stack J.C."/>
            <person name="Feltus F.A."/>
            <person name="Mustiga G.M."/>
            <person name="Amores F."/>
            <person name="Phillips W."/>
            <person name="Marelli J.P."/>
            <person name="May G.D."/>
            <person name="Shapiro H."/>
            <person name="Ma J."/>
            <person name="Bustamante C.D."/>
            <person name="Schnell R.J."/>
            <person name="Main D."/>
            <person name="Gilbert D."/>
            <person name="Parida L."/>
            <person name="Kuhn D.N."/>
        </authorList>
    </citation>
    <scope>NUCLEOTIDE SEQUENCE [LARGE SCALE GENOMIC DNA]</scope>
    <source>
        <strain evidence="2">cv. Matina 1-6</strain>
    </source>
</reference>
<protein>
    <submittedName>
        <fullName evidence="1">Uncharacterized protein</fullName>
    </submittedName>
</protein>
<dbReference type="EMBL" id="CM001882">
    <property type="protein sequence ID" value="EOY03764.1"/>
    <property type="molecule type" value="Genomic_DNA"/>
</dbReference>
<dbReference type="Gramene" id="EOY03764">
    <property type="protein sequence ID" value="EOY03764"/>
    <property type="gene ID" value="TCM_018939"/>
</dbReference>
<name>A0A061EN78_THECC</name>
<gene>
    <name evidence="1" type="ORF">TCM_018939</name>
</gene>
<organism evidence="1 2">
    <name type="scientific">Theobroma cacao</name>
    <name type="common">Cacao</name>
    <name type="synonym">Cocoa</name>
    <dbReference type="NCBI Taxonomy" id="3641"/>
    <lineage>
        <taxon>Eukaryota</taxon>
        <taxon>Viridiplantae</taxon>
        <taxon>Streptophyta</taxon>
        <taxon>Embryophyta</taxon>
        <taxon>Tracheophyta</taxon>
        <taxon>Spermatophyta</taxon>
        <taxon>Magnoliopsida</taxon>
        <taxon>eudicotyledons</taxon>
        <taxon>Gunneridae</taxon>
        <taxon>Pentapetalae</taxon>
        <taxon>rosids</taxon>
        <taxon>malvids</taxon>
        <taxon>Malvales</taxon>
        <taxon>Malvaceae</taxon>
        <taxon>Byttnerioideae</taxon>
        <taxon>Theobroma</taxon>
    </lineage>
</organism>
<proteinExistence type="predicted"/>
<dbReference type="HOGENOM" id="CLU_2659488_0_0_1"/>
<dbReference type="InParanoid" id="A0A061EN78"/>